<evidence type="ECO:0000256" key="3">
    <source>
        <dbReference type="ARBA" id="ARBA00022692"/>
    </source>
</evidence>
<dbReference type="PANTHER" id="PTHR35007">
    <property type="entry name" value="INTEGRAL MEMBRANE PROTEIN-RELATED"/>
    <property type="match status" value="1"/>
</dbReference>
<evidence type="ECO:0000259" key="7">
    <source>
        <dbReference type="Pfam" id="PF00482"/>
    </source>
</evidence>
<reference evidence="8 9" key="1">
    <citation type="submission" date="2018-05" db="EMBL/GenBank/DDBJ databases">
        <title>Genomic analysis of Gracilibacillus dipsosauri DD1 reveals novel features of a salt-tolerant amylase.</title>
        <authorList>
            <person name="Deutch C.E."/>
            <person name="Yang S."/>
        </authorList>
    </citation>
    <scope>NUCLEOTIDE SEQUENCE [LARGE SCALE GENOMIC DNA]</scope>
    <source>
        <strain evidence="8 9">DD1</strain>
    </source>
</reference>
<evidence type="ECO:0000313" key="9">
    <source>
        <dbReference type="Proteomes" id="UP000245624"/>
    </source>
</evidence>
<comment type="subcellular location">
    <subcellularLocation>
        <location evidence="1">Cell membrane</location>
        <topology evidence="1">Multi-pass membrane protein</topology>
    </subcellularLocation>
</comment>
<evidence type="ECO:0000256" key="5">
    <source>
        <dbReference type="ARBA" id="ARBA00023136"/>
    </source>
</evidence>
<dbReference type="PANTHER" id="PTHR35007:SF2">
    <property type="entry name" value="PILUS ASSEMBLE PROTEIN"/>
    <property type="match status" value="1"/>
</dbReference>
<protein>
    <submittedName>
        <fullName evidence="8">Type II secretion protein F</fullName>
    </submittedName>
</protein>
<evidence type="ECO:0000256" key="4">
    <source>
        <dbReference type="ARBA" id="ARBA00022989"/>
    </source>
</evidence>
<accession>A0A317L2J6</accession>
<sequence>MVISAIFCCLSVGLVLIFFILAGSQYKLFIEENKADFQFLFLAPASLCLIDRFKLMERLSSKIANVQQRVAILYSAGKKVPQYTKMFIAQIVSVIMLCLAGGSIFAVLNGGDKRFVVFAIVLAILIPIVSIKKLEEKMDKRKQDIIMELPEFASKIALLVNAGETVQQAIVRCTMMKADVKHPLYTELTDAVTKIKNGDSFNGVMEDFSKRCGVQEVSVFTTTVLLNYKRGGNQLALSLRELSRDLWEKRKAISRKRGEEASSKLIFPMVLIFIAVLIIVAYPALRIF</sequence>
<feature type="transmembrane region" description="Helical" evidence="6">
    <location>
        <begin position="87"/>
        <end position="108"/>
    </location>
</feature>
<dbReference type="EMBL" id="QGTD01000005">
    <property type="protein sequence ID" value="PWU69454.1"/>
    <property type="molecule type" value="Genomic_DNA"/>
</dbReference>
<evidence type="ECO:0000256" key="2">
    <source>
        <dbReference type="ARBA" id="ARBA00022475"/>
    </source>
</evidence>
<feature type="domain" description="Type II secretion system protein GspF" evidence="7">
    <location>
        <begin position="152"/>
        <end position="283"/>
    </location>
</feature>
<dbReference type="Proteomes" id="UP000245624">
    <property type="component" value="Unassembled WGS sequence"/>
</dbReference>
<keyword evidence="4 6" id="KW-1133">Transmembrane helix</keyword>
<dbReference type="AlphaFoldDB" id="A0A317L2J6"/>
<dbReference type="GO" id="GO:0005886">
    <property type="term" value="C:plasma membrane"/>
    <property type="evidence" value="ECO:0007669"/>
    <property type="project" value="UniProtKB-SubCell"/>
</dbReference>
<proteinExistence type="predicted"/>
<feature type="transmembrane region" description="Helical" evidence="6">
    <location>
        <begin position="114"/>
        <end position="131"/>
    </location>
</feature>
<dbReference type="OrthoDB" id="9793966at2"/>
<dbReference type="InterPro" id="IPR018076">
    <property type="entry name" value="T2SS_GspF_dom"/>
</dbReference>
<keyword evidence="5 6" id="KW-0472">Membrane</keyword>
<feature type="transmembrane region" description="Helical" evidence="6">
    <location>
        <begin position="5"/>
        <end position="23"/>
    </location>
</feature>
<name>A0A317L2J6_9BACI</name>
<evidence type="ECO:0000313" key="8">
    <source>
        <dbReference type="EMBL" id="PWU69454.1"/>
    </source>
</evidence>
<evidence type="ECO:0000256" key="1">
    <source>
        <dbReference type="ARBA" id="ARBA00004651"/>
    </source>
</evidence>
<keyword evidence="9" id="KW-1185">Reference proteome</keyword>
<feature type="transmembrane region" description="Helical" evidence="6">
    <location>
        <begin position="35"/>
        <end position="53"/>
    </location>
</feature>
<evidence type="ECO:0000256" key="6">
    <source>
        <dbReference type="SAM" id="Phobius"/>
    </source>
</evidence>
<comment type="caution">
    <text evidence="8">The sequence shown here is derived from an EMBL/GenBank/DDBJ whole genome shotgun (WGS) entry which is preliminary data.</text>
</comment>
<feature type="transmembrane region" description="Helical" evidence="6">
    <location>
        <begin position="265"/>
        <end position="285"/>
    </location>
</feature>
<keyword evidence="3 6" id="KW-0812">Transmembrane</keyword>
<organism evidence="8 9">
    <name type="scientific">Gracilibacillus dipsosauri</name>
    <dbReference type="NCBI Taxonomy" id="178340"/>
    <lineage>
        <taxon>Bacteria</taxon>
        <taxon>Bacillati</taxon>
        <taxon>Bacillota</taxon>
        <taxon>Bacilli</taxon>
        <taxon>Bacillales</taxon>
        <taxon>Bacillaceae</taxon>
        <taxon>Gracilibacillus</taxon>
    </lineage>
</organism>
<dbReference type="Pfam" id="PF00482">
    <property type="entry name" value="T2SSF"/>
    <property type="match status" value="1"/>
</dbReference>
<dbReference type="RefSeq" id="WP_109983691.1">
    <property type="nucleotide sequence ID" value="NZ_QGTD01000005.1"/>
</dbReference>
<keyword evidence="2" id="KW-1003">Cell membrane</keyword>
<gene>
    <name evidence="8" type="ORF">DLJ74_05625</name>
</gene>